<comment type="similarity">
    <text evidence="1">Belongs to the AHA1 family.</text>
</comment>
<name>A0AAU8DPB6_9ACTN</name>
<sequence length="162" mass="18054">MTDTVQRDTEITAVEDLPVIRMVRDFDASPEQLLLAHTDPELFVRWIGPDSITTTLDSWDCRTGGSWAYTSRRDDLTISFFGSFHEIRPDRLVQTFTWDGNADQVSLETMTFQTIGDGRTRLEATSLHGSFAARDGMLSSGMDVGVNEGYRKLDALLAGGSR</sequence>
<dbReference type="AlphaFoldDB" id="A0AAU8DPB6"/>
<evidence type="ECO:0000259" key="2">
    <source>
        <dbReference type="Pfam" id="PF08327"/>
    </source>
</evidence>
<dbReference type="CDD" id="cd07826">
    <property type="entry name" value="SRPBCC_CalC_Aha1-like_9"/>
    <property type="match status" value="1"/>
</dbReference>
<dbReference type="RefSeq" id="WP_353649644.1">
    <property type="nucleotide sequence ID" value="NZ_CP159218.1"/>
</dbReference>
<reference evidence="3" key="1">
    <citation type="submission" date="2024-05" db="EMBL/GenBank/DDBJ databases">
        <authorList>
            <person name="Cai S.Y."/>
            <person name="Jin L.M."/>
            <person name="Li H.R."/>
        </authorList>
    </citation>
    <scope>NUCLEOTIDE SEQUENCE</scope>
    <source>
        <strain evidence="3">A5-74</strain>
    </source>
</reference>
<dbReference type="Pfam" id="PF08327">
    <property type="entry name" value="AHSA1"/>
    <property type="match status" value="1"/>
</dbReference>
<proteinExistence type="inferred from homology"/>
<feature type="domain" description="Activator of Hsp90 ATPase homologue 1/2-like C-terminal" evidence="2">
    <location>
        <begin position="27"/>
        <end position="157"/>
    </location>
</feature>
<gene>
    <name evidence="3" type="ORF">ABLG96_01395</name>
</gene>
<dbReference type="InterPro" id="IPR023393">
    <property type="entry name" value="START-like_dom_sf"/>
</dbReference>
<dbReference type="Gene3D" id="3.30.530.20">
    <property type="match status" value="1"/>
</dbReference>
<dbReference type="InterPro" id="IPR013538">
    <property type="entry name" value="ASHA1/2-like_C"/>
</dbReference>
<protein>
    <submittedName>
        <fullName evidence="3">SRPBCC family protein</fullName>
    </submittedName>
</protein>
<dbReference type="SUPFAM" id="SSF55961">
    <property type="entry name" value="Bet v1-like"/>
    <property type="match status" value="1"/>
</dbReference>
<accession>A0AAU8DPB6</accession>
<evidence type="ECO:0000313" key="3">
    <source>
        <dbReference type="EMBL" id="XCG64030.1"/>
    </source>
</evidence>
<dbReference type="EMBL" id="CP159218">
    <property type="protein sequence ID" value="XCG64030.1"/>
    <property type="molecule type" value="Genomic_DNA"/>
</dbReference>
<organism evidence="3">
    <name type="scientific">Nakamurella sp. A5-74</name>
    <dbReference type="NCBI Taxonomy" id="3158264"/>
    <lineage>
        <taxon>Bacteria</taxon>
        <taxon>Bacillati</taxon>
        <taxon>Actinomycetota</taxon>
        <taxon>Actinomycetes</taxon>
        <taxon>Nakamurellales</taxon>
        <taxon>Nakamurellaceae</taxon>
        <taxon>Nakamurella</taxon>
    </lineage>
</organism>
<evidence type="ECO:0000256" key="1">
    <source>
        <dbReference type="ARBA" id="ARBA00006817"/>
    </source>
</evidence>